<evidence type="ECO:0000313" key="4">
    <source>
        <dbReference type="Proteomes" id="UP000216063"/>
    </source>
</evidence>
<reference evidence="3 4" key="1">
    <citation type="submission" date="2017-07" db="EMBL/GenBank/DDBJ databases">
        <title>The new phylogeny of genus Mycobacterium.</title>
        <authorList>
            <person name="Tortoli E."/>
            <person name="Trovato A."/>
            <person name="Cirillo D.M."/>
        </authorList>
    </citation>
    <scope>NUCLEOTIDE SEQUENCE [LARGE SCALE GENOMIC DNA]</scope>
    <source>
        <strain evidence="3 4">ATCC 33027</strain>
    </source>
</reference>
<dbReference type="Proteomes" id="UP000216063">
    <property type="component" value="Unassembled WGS sequence"/>
</dbReference>
<dbReference type="GO" id="GO:0070967">
    <property type="term" value="F:coenzyme F420 binding"/>
    <property type="evidence" value="ECO:0007669"/>
    <property type="project" value="TreeGrafter"/>
</dbReference>
<evidence type="ECO:0000313" key="3">
    <source>
        <dbReference type="EMBL" id="OYN81089.1"/>
    </source>
</evidence>
<dbReference type="GO" id="GO:0016627">
    <property type="term" value="F:oxidoreductase activity, acting on the CH-CH group of donors"/>
    <property type="evidence" value="ECO:0007669"/>
    <property type="project" value="TreeGrafter"/>
</dbReference>
<dbReference type="Pfam" id="PF01243">
    <property type="entry name" value="PNPOx_N"/>
    <property type="match status" value="1"/>
</dbReference>
<dbReference type="Gene3D" id="2.30.110.10">
    <property type="entry name" value="Electron Transport, Fmn-binding Protein, Chain A"/>
    <property type="match status" value="1"/>
</dbReference>
<gene>
    <name evidence="3" type="ORF">CG716_05950</name>
</gene>
<dbReference type="NCBIfam" id="TIGR03618">
    <property type="entry name" value="Rv1155_F420"/>
    <property type="match status" value="1"/>
</dbReference>
<keyword evidence="1" id="KW-0560">Oxidoreductase</keyword>
<dbReference type="InterPro" id="IPR012349">
    <property type="entry name" value="Split_barrel_FMN-bd"/>
</dbReference>
<dbReference type="InterPro" id="IPR019920">
    <property type="entry name" value="F420-binding_dom_put"/>
</dbReference>
<organism evidence="3 4">
    <name type="scientific">Mycolicibacterium sphagni</name>
    <dbReference type="NCBI Taxonomy" id="1786"/>
    <lineage>
        <taxon>Bacteria</taxon>
        <taxon>Bacillati</taxon>
        <taxon>Actinomycetota</taxon>
        <taxon>Actinomycetes</taxon>
        <taxon>Mycobacteriales</taxon>
        <taxon>Mycobacteriaceae</taxon>
        <taxon>Mycolicibacterium</taxon>
    </lineage>
</organism>
<name>A0A255DNQ9_9MYCO</name>
<sequence>MVAIPAGYEDLLTRPLYGHLATTRPDGDPQVNPMWFDWDGELLRFTHTTKRQKYRNIAANPHIAMSVVDPDVPYKYLEVRGVVEEIVPDPTGAFYLHLNDRYGGPLTEPPTDAADRVIVVVRPTSFSKQ</sequence>
<dbReference type="PANTHER" id="PTHR35176">
    <property type="entry name" value="HEME OXYGENASE HI_0854-RELATED"/>
    <property type="match status" value="1"/>
</dbReference>
<accession>A0A255DNQ9</accession>
<evidence type="ECO:0000256" key="1">
    <source>
        <dbReference type="ARBA" id="ARBA00023002"/>
    </source>
</evidence>
<dbReference type="RefSeq" id="WP_094477440.1">
    <property type="nucleotide sequence ID" value="NZ_NOZR01000004.1"/>
</dbReference>
<feature type="domain" description="Pyridoxamine 5'-phosphate oxidase N-terminal" evidence="2">
    <location>
        <begin position="8"/>
        <end position="125"/>
    </location>
</feature>
<dbReference type="EMBL" id="NOZR01000004">
    <property type="protein sequence ID" value="OYN81089.1"/>
    <property type="molecule type" value="Genomic_DNA"/>
</dbReference>
<dbReference type="InterPro" id="IPR011576">
    <property type="entry name" value="Pyridox_Oxase_N"/>
</dbReference>
<protein>
    <submittedName>
        <fullName evidence="3">PPOX class F420-dependent enzyme</fullName>
    </submittedName>
</protein>
<dbReference type="AlphaFoldDB" id="A0A255DNQ9"/>
<keyword evidence="4" id="KW-1185">Reference proteome</keyword>
<evidence type="ECO:0000259" key="2">
    <source>
        <dbReference type="Pfam" id="PF01243"/>
    </source>
</evidence>
<dbReference type="GO" id="GO:0005829">
    <property type="term" value="C:cytosol"/>
    <property type="evidence" value="ECO:0007669"/>
    <property type="project" value="TreeGrafter"/>
</dbReference>
<comment type="caution">
    <text evidence="3">The sequence shown here is derived from an EMBL/GenBank/DDBJ whole genome shotgun (WGS) entry which is preliminary data.</text>
</comment>
<dbReference type="PANTHER" id="PTHR35176:SF6">
    <property type="entry name" value="HEME OXYGENASE HI_0854-RELATED"/>
    <property type="match status" value="1"/>
</dbReference>
<dbReference type="InterPro" id="IPR052019">
    <property type="entry name" value="F420H2_bilvrd_red/Heme_oxyg"/>
</dbReference>
<proteinExistence type="predicted"/>
<dbReference type="SUPFAM" id="SSF50475">
    <property type="entry name" value="FMN-binding split barrel"/>
    <property type="match status" value="1"/>
</dbReference>
<dbReference type="OrthoDB" id="162914at2"/>